<evidence type="ECO:0000313" key="1">
    <source>
        <dbReference type="EMBL" id="KAK6760639.1"/>
    </source>
</evidence>
<keyword evidence="2" id="KW-1185">Reference proteome</keyword>
<sequence length="96" mass="10522">MDKMDDGWVHNKTNTVYISRRNLLSPNDECTVIHLSYVAPSAIGLLQSNYVKFDTLCSSEKGMKVSVCGSCSRVVSTQSETDSMASRACVALVQNQ</sequence>
<name>A0ABR1ED66_NECAM</name>
<proteinExistence type="predicted"/>
<reference evidence="1 2" key="1">
    <citation type="submission" date="2023-08" db="EMBL/GenBank/DDBJ databases">
        <title>A Necator americanus chromosomal reference genome.</title>
        <authorList>
            <person name="Ilik V."/>
            <person name="Petrzelkova K.J."/>
            <person name="Pardy F."/>
            <person name="Fuh T."/>
            <person name="Niatou-Singa F.S."/>
            <person name="Gouil Q."/>
            <person name="Baker L."/>
            <person name="Ritchie M.E."/>
            <person name="Jex A.R."/>
            <person name="Gazzola D."/>
            <person name="Li H."/>
            <person name="Toshio Fujiwara R."/>
            <person name="Zhan B."/>
            <person name="Aroian R.V."/>
            <person name="Pafco B."/>
            <person name="Schwarz E.M."/>
        </authorList>
    </citation>
    <scope>NUCLEOTIDE SEQUENCE [LARGE SCALE GENOMIC DNA]</scope>
    <source>
        <strain evidence="1 2">Aroian</strain>
        <tissue evidence="1">Whole animal</tissue>
    </source>
</reference>
<gene>
    <name evidence="1" type="primary">Necator_chrX.g22078</name>
    <name evidence="1" type="ORF">RB195_021917</name>
</gene>
<evidence type="ECO:0000313" key="2">
    <source>
        <dbReference type="Proteomes" id="UP001303046"/>
    </source>
</evidence>
<organism evidence="1 2">
    <name type="scientific">Necator americanus</name>
    <name type="common">Human hookworm</name>
    <dbReference type="NCBI Taxonomy" id="51031"/>
    <lineage>
        <taxon>Eukaryota</taxon>
        <taxon>Metazoa</taxon>
        <taxon>Ecdysozoa</taxon>
        <taxon>Nematoda</taxon>
        <taxon>Chromadorea</taxon>
        <taxon>Rhabditida</taxon>
        <taxon>Rhabditina</taxon>
        <taxon>Rhabditomorpha</taxon>
        <taxon>Strongyloidea</taxon>
        <taxon>Ancylostomatidae</taxon>
        <taxon>Bunostominae</taxon>
        <taxon>Necator</taxon>
    </lineage>
</organism>
<dbReference type="EMBL" id="JAVFWL010000006">
    <property type="protein sequence ID" value="KAK6760639.1"/>
    <property type="molecule type" value="Genomic_DNA"/>
</dbReference>
<accession>A0ABR1ED66</accession>
<protein>
    <submittedName>
        <fullName evidence="1">Uncharacterized protein</fullName>
    </submittedName>
</protein>
<comment type="caution">
    <text evidence="1">The sequence shown here is derived from an EMBL/GenBank/DDBJ whole genome shotgun (WGS) entry which is preliminary data.</text>
</comment>
<dbReference type="Proteomes" id="UP001303046">
    <property type="component" value="Unassembled WGS sequence"/>
</dbReference>